<evidence type="ECO:0000256" key="5">
    <source>
        <dbReference type="ARBA" id="ARBA00023114"/>
    </source>
</evidence>
<dbReference type="InterPro" id="IPR027246">
    <property type="entry name" value="Porin_Euk/Tom40"/>
</dbReference>
<evidence type="ECO:0000313" key="7">
    <source>
        <dbReference type="Proteomes" id="UP000242457"/>
    </source>
</evidence>
<evidence type="ECO:0000256" key="3">
    <source>
        <dbReference type="ARBA" id="ARBA00022452"/>
    </source>
</evidence>
<accession>A0A2A3E505</accession>
<dbReference type="PRINTS" id="PR00185">
    <property type="entry name" value="EUKARYTPORIN"/>
</dbReference>
<evidence type="ECO:0000256" key="4">
    <source>
        <dbReference type="ARBA" id="ARBA00022787"/>
    </source>
</evidence>
<protein>
    <submittedName>
        <fullName evidence="6">Voltage-dependent anion-selective channel protein</fullName>
    </submittedName>
</protein>
<keyword evidence="3" id="KW-0812">Transmembrane</keyword>
<comment type="subcellular location">
    <subcellularLocation>
        <location evidence="1">Mitochondrion outer membrane</location>
    </subcellularLocation>
</comment>
<gene>
    <name evidence="6" type="ORF">APICC_04691</name>
</gene>
<keyword evidence="3" id="KW-1134">Transmembrane beta strand</keyword>
<dbReference type="GO" id="GO:0005741">
    <property type="term" value="C:mitochondrial outer membrane"/>
    <property type="evidence" value="ECO:0007669"/>
    <property type="project" value="UniProtKB-SubCell"/>
</dbReference>
<dbReference type="AlphaFoldDB" id="A0A2A3E505"/>
<dbReference type="EMBL" id="KZ288392">
    <property type="protein sequence ID" value="PBC26346.1"/>
    <property type="molecule type" value="Genomic_DNA"/>
</dbReference>
<dbReference type="Pfam" id="PF01459">
    <property type="entry name" value="Porin_3"/>
    <property type="match status" value="1"/>
</dbReference>
<keyword evidence="5" id="KW-0813">Transport</keyword>
<proteinExistence type="inferred from homology"/>
<keyword evidence="4" id="KW-0496">Mitochondrion</keyword>
<keyword evidence="4" id="KW-1000">Mitochondrion outer membrane</keyword>
<keyword evidence="3" id="KW-0472">Membrane</keyword>
<organism evidence="6 7">
    <name type="scientific">Apis cerana cerana</name>
    <name type="common">Oriental honeybee</name>
    <dbReference type="NCBI Taxonomy" id="94128"/>
    <lineage>
        <taxon>Eukaryota</taxon>
        <taxon>Metazoa</taxon>
        <taxon>Ecdysozoa</taxon>
        <taxon>Arthropoda</taxon>
        <taxon>Hexapoda</taxon>
        <taxon>Insecta</taxon>
        <taxon>Pterygota</taxon>
        <taxon>Neoptera</taxon>
        <taxon>Endopterygota</taxon>
        <taxon>Hymenoptera</taxon>
        <taxon>Apocrita</taxon>
        <taxon>Aculeata</taxon>
        <taxon>Apoidea</taxon>
        <taxon>Anthophila</taxon>
        <taxon>Apidae</taxon>
        <taxon>Apis</taxon>
    </lineage>
</organism>
<evidence type="ECO:0000313" key="6">
    <source>
        <dbReference type="EMBL" id="PBC26346.1"/>
    </source>
</evidence>
<dbReference type="InterPro" id="IPR023614">
    <property type="entry name" value="Porin_dom_sf"/>
</dbReference>
<evidence type="ECO:0000256" key="1">
    <source>
        <dbReference type="ARBA" id="ARBA00004294"/>
    </source>
</evidence>
<reference evidence="6 7" key="1">
    <citation type="submission" date="2014-07" db="EMBL/GenBank/DDBJ databases">
        <title>Genomic and transcriptomic analysis on Apis cerana provide comprehensive insights into honey bee biology.</title>
        <authorList>
            <person name="Diao Q."/>
            <person name="Sun L."/>
            <person name="Zheng H."/>
            <person name="Zheng H."/>
            <person name="Xu S."/>
            <person name="Wang S."/>
            <person name="Zeng Z."/>
            <person name="Hu F."/>
            <person name="Su S."/>
            <person name="Wu J."/>
        </authorList>
    </citation>
    <scope>NUCLEOTIDE SEQUENCE [LARGE SCALE GENOMIC DNA]</scope>
    <source>
        <tissue evidence="6">Pupae without intestine</tissue>
    </source>
</reference>
<dbReference type="Gene3D" id="2.40.160.10">
    <property type="entry name" value="Porin"/>
    <property type="match status" value="1"/>
</dbReference>
<keyword evidence="5" id="KW-0626">Porin</keyword>
<dbReference type="Proteomes" id="UP000242457">
    <property type="component" value="Unassembled WGS sequence"/>
</dbReference>
<comment type="similarity">
    <text evidence="2">Belongs to the eukaryotic mitochondrial porin family.</text>
</comment>
<evidence type="ECO:0000256" key="2">
    <source>
        <dbReference type="ARBA" id="ARBA00007780"/>
    </source>
</evidence>
<dbReference type="OrthoDB" id="7827681at2759"/>
<dbReference type="InterPro" id="IPR001925">
    <property type="entry name" value="Porin_Euk"/>
</dbReference>
<dbReference type="CDD" id="cd07306">
    <property type="entry name" value="Porin3_VDAC"/>
    <property type="match status" value="1"/>
</dbReference>
<dbReference type="GO" id="GO:0015288">
    <property type="term" value="F:porin activity"/>
    <property type="evidence" value="ECO:0007669"/>
    <property type="project" value="UniProtKB-KW"/>
</dbReference>
<dbReference type="PANTHER" id="PTHR11743:SF70">
    <property type="entry name" value="GH26960P-RELATED"/>
    <property type="match status" value="1"/>
</dbReference>
<dbReference type="PANTHER" id="PTHR11743">
    <property type="entry name" value="VOLTAGE-DEPENDENT ANION-SELECTIVE CHANNEL"/>
    <property type="match status" value="1"/>
</dbReference>
<sequence length="285" mass="31659">MSAPNFKDLGKSARDVFTSGYHYGKTLIKLGVKAKSEILDMGSDLRLICDTSKLTGVMDSQYKTNYGSFLQKWTTDNNVTLGHSRDDIIVPDISMQSEITYNPTTTAKLIKIGAKCSKELFNASCSISTDTQFNVDVLGSVVTAIKGFLIGYQGGYNTESNKMTKNDLSMAFDYQDFGFYFRCTPIPYEYGLSLMYKVTEEWDTAVNSIVCRSGGTLQWMVGAAAKWKIDETSTFRCKFNSDLQLGMSLQQKLDDNVMLTLSFNIDCINPLRGGHKVGLAFDIEG</sequence>
<keyword evidence="5" id="KW-0406">Ion transport</keyword>
<keyword evidence="7" id="KW-1185">Reference proteome</keyword>
<name>A0A2A3E505_APICC</name>
<dbReference type="GO" id="GO:0046930">
    <property type="term" value="C:pore complex"/>
    <property type="evidence" value="ECO:0007669"/>
    <property type="project" value="UniProtKB-KW"/>
</dbReference>
<dbReference type="GO" id="GO:0008308">
    <property type="term" value="F:voltage-gated monoatomic anion channel activity"/>
    <property type="evidence" value="ECO:0007669"/>
    <property type="project" value="InterPro"/>
</dbReference>
<dbReference type="STRING" id="94128.A0A2A3E505"/>